<evidence type="ECO:0000313" key="2">
    <source>
        <dbReference type="EMBL" id="KAK7405625.1"/>
    </source>
</evidence>
<protein>
    <submittedName>
        <fullName evidence="2">Uncharacterized protein</fullName>
    </submittedName>
</protein>
<comment type="caution">
    <text evidence="2">The sequence shown here is derived from an EMBL/GenBank/DDBJ whole genome shotgun (WGS) entry which is preliminary data.</text>
</comment>
<proteinExistence type="predicted"/>
<evidence type="ECO:0000313" key="3">
    <source>
        <dbReference type="Proteomes" id="UP001386955"/>
    </source>
</evidence>
<sequence>MHCIQQNISERVPQRLHTYLCSQSGTRPNISVPPGSQSGPNGIIAQPTQYLEKCVSKETIIQQHQPYNHSYAIPFVRINTNRPTTPHNANGMQANGNT</sequence>
<dbReference type="Proteomes" id="UP001386955">
    <property type="component" value="Unassembled WGS sequence"/>
</dbReference>
<reference evidence="2 3" key="1">
    <citation type="submission" date="2024-01" db="EMBL/GenBank/DDBJ databases">
        <title>The genomes of 5 underutilized Papilionoideae crops provide insights into root nodulation and disease resistanc.</title>
        <authorList>
            <person name="Jiang F."/>
        </authorList>
    </citation>
    <scope>NUCLEOTIDE SEQUENCE [LARGE SCALE GENOMIC DNA]</scope>
    <source>
        <strain evidence="2">DUOXIRENSHENG_FW03</strain>
        <tissue evidence="2">Leaves</tissue>
    </source>
</reference>
<keyword evidence="3" id="KW-1185">Reference proteome</keyword>
<name>A0AAN9XRQ9_PSOTE</name>
<accession>A0AAN9XRQ9</accession>
<feature type="region of interest" description="Disordered" evidence="1">
    <location>
        <begin position="79"/>
        <end position="98"/>
    </location>
</feature>
<gene>
    <name evidence="2" type="ORF">VNO78_07156</name>
</gene>
<organism evidence="2 3">
    <name type="scientific">Psophocarpus tetragonolobus</name>
    <name type="common">Winged bean</name>
    <name type="synonym">Dolichos tetragonolobus</name>
    <dbReference type="NCBI Taxonomy" id="3891"/>
    <lineage>
        <taxon>Eukaryota</taxon>
        <taxon>Viridiplantae</taxon>
        <taxon>Streptophyta</taxon>
        <taxon>Embryophyta</taxon>
        <taxon>Tracheophyta</taxon>
        <taxon>Spermatophyta</taxon>
        <taxon>Magnoliopsida</taxon>
        <taxon>eudicotyledons</taxon>
        <taxon>Gunneridae</taxon>
        <taxon>Pentapetalae</taxon>
        <taxon>rosids</taxon>
        <taxon>fabids</taxon>
        <taxon>Fabales</taxon>
        <taxon>Fabaceae</taxon>
        <taxon>Papilionoideae</taxon>
        <taxon>50 kb inversion clade</taxon>
        <taxon>NPAAA clade</taxon>
        <taxon>indigoferoid/millettioid clade</taxon>
        <taxon>Phaseoleae</taxon>
        <taxon>Psophocarpus</taxon>
    </lineage>
</organism>
<dbReference type="AlphaFoldDB" id="A0AAN9XRQ9"/>
<dbReference type="EMBL" id="JAYMYS010000002">
    <property type="protein sequence ID" value="KAK7405625.1"/>
    <property type="molecule type" value="Genomic_DNA"/>
</dbReference>
<evidence type="ECO:0000256" key="1">
    <source>
        <dbReference type="SAM" id="MobiDB-lite"/>
    </source>
</evidence>